<evidence type="ECO:0000313" key="9">
    <source>
        <dbReference type="EMBL" id="OQP64283.1"/>
    </source>
</evidence>
<evidence type="ECO:0000256" key="4">
    <source>
        <dbReference type="ARBA" id="ARBA00022801"/>
    </source>
</evidence>
<dbReference type="Pfam" id="PF01694">
    <property type="entry name" value="Rhomboid"/>
    <property type="match status" value="1"/>
</dbReference>
<evidence type="ECO:0000313" key="10">
    <source>
        <dbReference type="Proteomes" id="UP000192796"/>
    </source>
</evidence>
<sequence length="256" mass="27926">MVFPIGDDNRDRKTVPIVNYLLIALNIFVYVYWQRLGMDNHFTYGYSAVPAEILSGHDIITQSVVQVNPATGDAERVPGLEVTNIPVFLTLFTSMFMHGGLAHIAGNMMYLWIFGDNVEDALGHVKYLIFYLLCGMLAGLSHVFSTLVFGSSLLIPSLGASGAISGILGAYLRLFPGKGVHLWIFFLIISVPAFVAVGVWFVFQVVDGLGALGGKETSGVAYAAHIGGFIFGLLLIGVFAKDFIARRRKASGRRFR</sequence>
<feature type="domain" description="Peptidase S54 rhomboid" evidence="8">
    <location>
        <begin position="89"/>
        <end position="239"/>
    </location>
</feature>
<evidence type="ECO:0000256" key="6">
    <source>
        <dbReference type="ARBA" id="ARBA00023136"/>
    </source>
</evidence>
<name>A0A1V9G103_9BACT</name>
<dbReference type="SUPFAM" id="SSF144091">
    <property type="entry name" value="Rhomboid-like"/>
    <property type="match status" value="1"/>
</dbReference>
<feature type="transmembrane region" description="Helical" evidence="7">
    <location>
        <begin position="125"/>
        <end position="147"/>
    </location>
</feature>
<dbReference type="PANTHER" id="PTHR43731">
    <property type="entry name" value="RHOMBOID PROTEASE"/>
    <property type="match status" value="1"/>
</dbReference>
<accession>A0A1V9G103</accession>
<dbReference type="EMBL" id="LVYD01000042">
    <property type="protein sequence ID" value="OQP64283.1"/>
    <property type="molecule type" value="Genomic_DNA"/>
</dbReference>
<evidence type="ECO:0000256" key="5">
    <source>
        <dbReference type="ARBA" id="ARBA00022989"/>
    </source>
</evidence>
<dbReference type="STRING" id="1703345.A3860_20110"/>
<dbReference type="GO" id="GO:0006508">
    <property type="term" value="P:proteolysis"/>
    <property type="evidence" value="ECO:0007669"/>
    <property type="project" value="UniProtKB-KW"/>
</dbReference>
<gene>
    <name evidence="9" type="ORF">A3860_20110</name>
</gene>
<evidence type="ECO:0000259" key="8">
    <source>
        <dbReference type="Pfam" id="PF01694"/>
    </source>
</evidence>
<keyword evidence="9" id="KW-0645">Protease</keyword>
<dbReference type="OrthoDB" id="9778341at2"/>
<protein>
    <submittedName>
        <fullName evidence="9">Rhomboid family intramembrane serine protease</fullName>
    </submittedName>
</protein>
<dbReference type="InterPro" id="IPR050925">
    <property type="entry name" value="Rhomboid_protease_S54"/>
</dbReference>
<feature type="transmembrane region" description="Helical" evidence="7">
    <location>
        <begin position="182"/>
        <end position="203"/>
    </location>
</feature>
<feature type="transmembrane region" description="Helical" evidence="7">
    <location>
        <begin position="153"/>
        <end position="175"/>
    </location>
</feature>
<comment type="subcellular location">
    <subcellularLocation>
        <location evidence="1">Membrane</location>
        <topology evidence="1">Multi-pass membrane protein</topology>
    </subcellularLocation>
</comment>
<proteinExistence type="inferred from homology"/>
<dbReference type="AlphaFoldDB" id="A0A1V9G103"/>
<feature type="transmembrane region" description="Helical" evidence="7">
    <location>
        <begin position="87"/>
        <end position="113"/>
    </location>
</feature>
<organism evidence="9 10">
    <name type="scientific">Niastella vici</name>
    <dbReference type="NCBI Taxonomy" id="1703345"/>
    <lineage>
        <taxon>Bacteria</taxon>
        <taxon>Pseudomonadati</taxon>
        <taxon>Bacteroidota</taxon>
        <taxon>Chitinophagia</taxon>
        <taxon>Chitinophagales</taxon>
        <taxon>Chitinophagaceae</taxon>
        <taxon>Niastella</taxon>
    </lineage>
</organism>
<feature type="transmembrane region" description="Helical" evidence="7">
    <location>
        <begin position="17"/>
        <end position="33"/>
    </location>
</feature>
<evidence type="ECO:0000256" key="2">
    <source>
        <dbReference type="ARBA" id="ARBA00009045"/>
    </source>
</evidence>
<comment type="similarity">
    <text evidence="2">Belongs to the peptidase S54 family.</text>
</comment>
<dbReference type="RefSeq" id="WP_081146899.1">
    <property type="nucleotide sequence ID" value="NZ_LVYD01000042.1"/>
</dbReference>
<dbReference type="InterPro" id="IPR035952">
    <property type="entry name" value="Rhomboid-like_sf"/>
</dbReference>
<feature type="transmembrane region" description="Helical" evidence="7">
    <location>
        <begin position="223"/>
        <end position="244"/>
    </location>
</feature>
<keyword evidence="3 7" id="KW-0812">Transmembrane</keyword>
<keyword evidence="4" id="KW-0378">Hydrolase</keyword>
<dbReference type="PANTHER" id="PTHR43731:SF14">
    <property type="entry name" value="PRESENILIN-ASSOCIATED RHOMBOID-LIKE PROTEIN, MITOCHONDRIAL"/>
    <property type="match status" value="1"/>
</dbReference>
<reference evidence="9 10" key="1">
    <citation type="submission" date="2016-03" db="EMBL/GenBank/DDBJ databases">
        <title>Niastella vici sp. nov., isolated from farmland soil.</title>
        <authorList>
            <person name="Chen L."/>
            <person name="Wang D."/>
            <person name="Yang S."/>
            <person name="Wang G."/>
        </authorList>
    </citation>
    <scope>NUCLEOTIDE SEQUENCE [LARGE SCALE GENOMIC DNA]</scope>
    <source>
        <strain evidence="9 10">DJ57</strain>
    </source>
</reference>
<evidence type="ECO:0000256" key="1">
    <source>
        <dbReference type="ARBA" id="ARBA00004141"/>
    </source>
</evidence>
<keyword evidence="10" id="KW-1185">Reference proteome</keyword>
<comment type="caution">
    <text evidence="9">The sequence shown here is derived from an EMBL/GenBank/DDBJ whole genome shotgun (WGS) entry which is preliminary data.</text>
</comment>
<dbReference type="GO" id="GO:0004252">
    <property type="term" value="F:serine-type endopeptidase activity"/>
    <property type="evidence" value="ECO:0007669"/>
    <property type="project" value="InterPro"/>
</dbReference>
<dbReference type="GO" id="GO:0016020">
    <property type="term" value="C:membrane"/>
    <property type="evidence" value="ECO:0007669"/>
    <property type="project" value="UniProtKB-SubCell"/>
</dbReference>
<evidence type="ECO:0000256" key="7">
    <source>
        <dbReference type="SAM" id="Phobius"/>
    </source>
</evidence>
<dbReference type="InterPro" id="IPR022764">
    <property type="entry name" value="Peptidase_S54_rhomboid_dom"/>
</dbReference>
<dbReference type="Gene3D" id="1.20.1540.10">
    <property type="entry name" value="Rhomboid-like"/>
    <property type="match status" value="1"/>
</dbReference>
<dbReference type="Proteomes" id="UP000192796">
    <property type="component" value="Unassembled WGS sequence"/>
</dbReference>
<keyword evidence="5 7" id="KW-1133">Transmembrane helix</keyword>
<evidence type="ECO:0000256" key="3">
    <source>
        <dbReference type="ARBA" id="ARBA00022692"/>
    </source>
</evidence>
<keyword evidence="6 7" id="KW-0472">Membrane</keyword>